<dbReference type="EMBL" id="CP012154">
    <property type="protein sequence ID" value="AKS42696.1"/>
    <property type="molecule type" value="Genomic_DNA"/>
</dbReference>
<keyword evidence="7" id="KW-1185">Reference proteome</keyword>
<dbReference type="Gene3D" id="1.10.3730.20">
    <property type="match status" value="2"/>
</dbReference>
<reference evidence="6 7" key="1">
    <citation type="submission" date="2015-07" db="EMBL/GenBank/DDBJ databases">
        <authorList>
            <person name="Noorani M."/>
        </authorList>
    </citation>
    <scope>NUCLEOTIDE SEQUENCE [LARGE SCALE GENOMIC DNA]</scope>
    <source>
        <strain evidence="6 7">KCTC 42284</strain>
    </source>
</reference>
<dbReference type="PANTHER" id="PTHR42920">
    <property type="entry name" value="OS03G0707200 PROTEIN-RELATED"/>
    <property type="match status" value="1"/>
</dbReference>
<dbReference type="PATRIC" id="fig|1579979.3.peg.2384"/>
<name>A0A0K0XYJ9_9GAMM</name>
<dbReference type="RefSeq" id="WP_156201138.1">
    <property type="nucleotide sequence ID" value="NZ_CP012154.1"/>
</dbReference>
<dbReference type="InterPro" id="IPR000620">
    <property type="entry name" value="EamA_dom"/>
</dbReference>
<dbReference type="STRING" id="1579979.WM2015_2333"/>
<evidence type="ECO:0000256" key="5">
    <source>
        <dbReference type="ARBA" id="ARBA00023136"/>
    </source>
</evidence>
<dbReference type="InterPro" id="IPR037185">
    <property type="entry name" value="EmrE-like"/>
</dbReference>
<keyword evidence="4" id="KW-1133">Transmembrane helix</keyword>
<dbReference type="SUPFAM" id="SSF103481">
    <property type="entry name" value="Multidrug resistance efflux transporter EmrE"/>
    <property type="match status" value="2"/>
</dbReference>
<proteinExistence type="predicted"/>
<dbReference type="InterPro" id="IPR051258">
    <property type="entry name" value="Diverse_Substrate_Transporter"/>
</dbReference>
<dbReference type="AlphaFoldDB" id="A0A0K0XYJ9"/>
<evidence type="ECO:0000313" key="6">
    <source>
        <dbReference type="EMBL" id="AKS42696.1"/>
    </source>
</evidence>
<accession>A0A0K0XYJ9</accession>
<protein>
    <submittedName>
        <fullName evidence="6">Putative permease, DMT superfamily</fullName>
    </submittedName>
</protein>
<dbReference type="Proteomes" id="UP000066624">
    <property type="component" value="Chromosome"/>
</dbReference>
<evidence type="ECO:0000256" key="1">
    <source>
        <dbReference type="ARBA" id="ARBA00004651"/>
    </source>
</evidence>
<evidence type="ECO:0000256" key="4">
    <source>
        <dbReference type="ARBA" id="ARBA00022989"/>
    </source>
</evidence>
<dbReference type="KEGG" id="wma:WM2015_2333"/>
<evidence type="ECO:0000313" key="7">
    <source>
        <dbReference type="Proteomes" id="UP000066624"/>
    </source>
</evidence>
<comment type="subcellular location">
    <subcellularLocation>
        <location evidence="1">Cell membrane</location>
        <topology evidence="1">Multi-pass membrane protein</topology>
    </subcellularLocation>
</comment>
<dbReference type="GO" id="GO:0005886">
    <property type="term" value="C:plasma membrane"/>
    <property type="evidence" value="ECO:0007669"/>
    <property type="project" value="UniProtKB-SubCell"/>
</dbReference>
<keyword evidence="5" id="KW-0472">Membrane</keyword>
<organism evidence="6 7">
    <name type="scientific">Wenzhouxiangella marina</name>
    <dbReference type="NCBI Taxonomy" id="1579979"/>
    <lineage>
        <taxon>Bacteria</taxon>
        <taxon>Pseudomonadati</taxon>
        <taxon>Pseudomonadota</taxon>
        <taxon>Gammaproteobacteria</taxon>
        <taxon>Chromatiales</taxon>
        <taxon>Wenzhouxiangellaceae</taxon>
        <taxon>Wenzhouxiangella</taxon>
    </lineage>
</organism>
<keyword evidence="3" id="KW-0812">Transmembrane</keyword>
<gene>
    <name evidence="6" type="ORF">WM2015_2333</name>
</gene>
<evidence type="ECO:0000256" key="3">
    <source>
        <dbReference type="ARBA" id="ARBA00022692"/>
    </source>
</evidence>
<sequence>MSCPSTLLLLLAALFWGLSGGLGGVLIDRGWDPLVISFYRGAVGLLAVLCWVAVHPKRSGLGRAPLWFWSVLAGLGVTGNFALYFVSVEHGSLAVGATLMYCAPVFVYLVSFSFGLEPPTAGKWVAMALVLVGILLLVEVHRLDAAAITPVALAAGLLSGACYALFIFGFKYASAHGNAAAILSIAFLVLVSVLAWPSDHLQLRSAWTSPDWPLFLAIGVLGAGLSFVLYVIGLRHTPPPVASVVAMIEPVTASLFAFAVLGERLTVVQWSGVALILSTVTVLSMISRDHRRPRRLRLRRHRTDRQQ</sequence>
<evidence type="ECO:0000256" key="2">
    <source>
        <dbReference type="ARBA" id="ARBA00022475"/>
    </source>
</evidence>
<dbReference type="Pfam" id="PF00892">
    <property type="entry name" value="EamA"/>
    <property type="match status" value="2"/>
</dbReference>
<keyword evidence="2" id="KW-1003">Cell membrane</keyword>
<dbReference type="OrthoDB" id="9814238at2"/>
<dbReference type="PANTHER" id="PTHR42920:SF5">
    <property type="entry name" value="EAMA DOMAIN-CONTAINING PROTEIN"/>
    <property type="match status" value="1"/>
</dbReference>